<feature type="domain" description="MAM" evidence="1">
    <location>
        <begin position="297"/>
        <end position="488"/>
    </location>
</feature>
<dbReference type="AlphaFoldDB" id="T1K4M3"/>
<dbReference type="HOGENOM" id="CLU_559389_0_0_1"/>
<dbReference type="GO" id="GO:0016020">
    <property type="term" value="C:membrane"/>
    <property type="evidence" value="ECO:0007669"/>
    <property type="project" value="InterPro"/>
</dbReference>
<reference evidence="3" key="1">
    <citation type="submission" date="2011-08" db="EMBL/GenBank/DDBJ databases">
        <authorList>
            <person name="Rombauts S."/>
        </authorList>
    </citation>
    <scope>NUCLEOTIDE SEQUENCE</scope>
    <source>
        <strain evidence="3">London</strain>
    </source>
</reference>
<sequence>MISAFGAARQVHLQPNGFTLQVNLFLALPTAVNSKSSYLRLTGEPLKSQITTKCTLTLRYIGYGLGWANLIIGFVRVNQSSSLLSSSGEYDGDFDDNPMEPLMVIPTSISTDWHQITVPLIVTDPFYPIIQINKVTNNWINKSSMVNKPNKVDSFDGQPFVAIDDTILSEPCFQSNDQNDARVNIENHHDLNEQDQDAVYERIATSLQNKKVDNSNEKFFEKLTLELNETQILSTFKSKIFHLINDNQDELDNDNFIGNQRIWNEDLNWCEPTIIKCQVCLKAIQDNLMIDQIRCPKVCNLDTIETQGQFIDHCGWTQSRLSSSVASWILVTSDEASRYISNYPLVDASPYKGSILTKGKYLLLKLDNKVNPLPSISLISPVYISTRETCYFTFSYLINDSSAVYYLKLTFSSAFKSFQDENNAGTDHLIIWKSDDSMFSRKNQNWSNGSAYIGKHDKPFTLSFVRASIQYYSKHGIVALDNLNFIAC</sequence>
<reference evidence="2" key="2">
    <citation type="submission" date="2015-06" db="UniProtKB">
        <authorList>
            <consortium name="EnsemblMetazoa"/>
        </authorList>
    </citation>
    <scope>IDENTIFICATION</scope>
</reference>
<dbReference type="InterPro" id="IPR000998">
    <property type="entry name" value="MAM_dom"/>
</dbReference>
<dbReference type="Gene3D" id="2.60.120.200">
    <property type="match status" value="1"/>
</dbReference>
<accession>T1K4M3</accession>
<evidence type="ECO:0000259" key="1">
    <source>
        <dbReference type="PROSITE" id="PS50060"/>
    </source>
</evidence>
<proteinExistence type="predicted"/>
<dbReference type="InterPro" id="IPR013320">
    <property type="entry name" value="ConA-like_dom_sf"/>
</dbReference>
<dbReference type="Proteomes" id="UP000015104">
    <property type="component" value="Unassembled WGS sequence"/>
</dbReference>
<dbReference type="PROSITE" id="PS50060">
    <property type="entry name" value="MAM_2"/>
    <property type="match status" value="1"/>
</dbReference>
<evidence type="ECO:0000313" key="2">
    <source>
        <dbReference type="EnsemblMetazoa" id="tetur05g03120.1"/>
    </source>
</evidence>
<dbReference type="SUPFAM" id="SSF49899">
    <property type="entry name" value="Concanavalin A-like lectins/glucanases"/>
    <property type="match status" value="1"/>
</dbReference>
<name>T1K4M3_TETUR</name>
<keyword evidence="3" id="KW-1185">Reference proteome</keyword>
<dbReference type="EMBL" id="CAEY01001579">
    <property type="status" value="NOT_ANNOTATED_CDS"/>
    <property type="molecule type" value="Genomic_DNA"/>
</dbReference>
<organism evidence="2 3">
    <name type="scientific">Tetranychus urticae</name>
    <name type="common">Two-spotted spider mite</name>
    <dbReference type="NCBI Taxonomy" id="32264"/>
    <lineage>
        <taxon>Eukaryota</taxon>
        <taxon>Metazoa</taxon>
        <taxon>Ecdysozoa</taxon>
        <taxon>Arthropoda</taxon>
        <taxon>Chelicerata</taxon>
        <taxon>Arachnida</taxon>
        <taxon>Acari</taxon>
        <taxon>Acariformes</taxon>
        <taxon>Trombidiformes</taxon>
        <taxon>Prostigmata</taxon>
        <taxon>Eleutherengona</taxon>
        <taxon>Raphignathae</taxon>
        <taxon>Tetranychoidea</taxon>
        <taxon>Tetranychidae</taxon>
        <taxon>Tetranychus</taxon>
    </lineage>
</organism>
<protein>
    <recommendedName>
        <fullName evidence="1">MAM domain-containing protein</fullName>
    </recommendedName>
</protein>
<dbReference type="EnsemblMetazoa" id="tetur05g03120.1">
    <property type="protein sequence ID" value="tetur05g03120.1"/>
    <property type="gene ID" value="tetur05g03120"/>
</dbReference>
<evidence type="ECO:0000313" key="3">
    <source>
        <dbReference type="Proteomes" id="UP000015104"/>
    </source>
</evidence>
<dbReference type="Pfam" id="PF00629">
    <property type="entry name" value="MAM"/>
    <property type="match status" value="1"/>
</dbReference>